<dbReference type="AlphaFoldDB" id="A0A7X9P0W8"/>
<dbReference type="Pfam" id="PF13858">
    <property type="entry name" value="DUF4199"/>
    <property type="match status" value="1"/>
</dbReference>
<keyword evidence="1" id="KW-0812">Transmembrane</keyword>
<evidence type="ECO:0000313" key="3">
    <source>
        <dbReference type="Proteomes" id="UP000576082"/>
    </source>
</evidence>
<dbReference type="SUPFAM" id="SSF56801">
    <property type="entry name" value="Acetyl-CoA synthetase-like"/>
    <property type="match status" value="1"/>
</dbReference>
<dbReference type="Proteomes" id="UP000576082">
    <property type="component" value="Unassembled WGS sequence"/>
</dbReference>
<keyword evidence="1" id="KW-1133">Transmembrane helix</keyword>
<feature type="transmembrane region" description="Helical" evidence="1">
    <location>
        <begin position="114"/>
        <end position="134"/>
    </location>
</feature>
<feature type="transmembrane region" description="Helical" evidence="1">
    <location>
        <begin position="70"/>
        <end position="90"/>
    </location>
</feature>
<dbReference type="RefSeq" id="WP_169654948.1">
    <property type="nucleotide sequence ID" value="NZ_JABANE010000006.1"/>
</dbReference>
<organism evidence="2 3">
    <name type="scientific">Flammeovirga aprica JL-4</name>
    <dbReference type="NCBI Taxonomy" id="694437"/>
    <lineage>
        <taxon>Bacteria</taxon>
        <taxon>Pseudomonadati</taxon>
        <taxon>Bacteroidota</taxon>
        <taxon>Cytophagia</taxon>
        <taxon>Cytophagales</taxon>
        <taxon>Flammeovirgaceae</taxon>
        <taxon>Flammeovirga</taxon>
    </lineage>
</organism>
<feature type="transmembrane region" description="Helical" evidence="1">
    <location>
        <begin position="7"/>
        <end position="25"/>
    </location>
</feature>
<reference evidence="2 3" key="1">
    <citation type="submission" date="2020-04" db="EMBL/GenBank/DDBJ databases">
        <title>Flammeovirga sp. SR4, a novel species isolated from seawater.</title>
        <authorList>
            <person name="Wang X."/>
        </authorList>
    </citation>
    <scope>NUCLEOTIDE SEQUENCE [LARGE SCALE GENOMIC DNA]</scope>
    <source>
        <strain evidence="2 3">ATCC 23126</strain>
    </source>
</reference>
<name>A0A7X9P0W8_9BACT</name>
<keyword evidence="1" id="KW-0472">Membrane</keyword>
<comment type="caution">
    <text evidence="2">The sequence shown here is derived from an EMBL/GenBank/DDBJ whole genome shotgun (WGS) entry which is preliminary data.</text>
</comment>
<sequence length="150" mass="17260">MKIIIKYASFMFVGYLLLFLIMKFLNLYHIIELRALNFVIHAGGIFYAFKEMQKENPSDFGYLSGFLNGMRITLLSAIPFAFFMMFYLTFIEPEFLQYLRETALSGAYITKGKLFIGLCAEALGSGILISYIAMRYTILLASYDLKNNQL</sequence>
<accession>A0A7X9P0W8</accession>
<dbReference type="EMBL" id="JABANE010000006">
    <property type="protein sequence ID" value="NME66967.1"/>
    <property type="molecule type" value="Genomic_DNA"/>
</dbReference>
<proteinExistence type="predicted"/>
<evidence type="ECO:0000313" key="2">
    <source>
        <dbReference type="EMBL" id="NME66967.1"/>
    </source>
</evidence>
<dbReference type="InterPro" id="IPR025250">
    <property type="entry name" value="DUF4199"/>
</dbReference>
<evidence type="ECO:0000256" key="1">
    <source>
        <dbReference type="SAM" id="Phobius"/>
    </source>
</evidence>
<keyword evidence="3" id="KW-1185">Reference proteome</keyword>
<gene>
    <name evidence="2" type="ORF">HHU12_03215</name>
</gene>
<protein>
    <submittedName>
        <fullName evidence="2">DUF4199 family protein</fullName>
    </submittedName>
</protein>